<evidence type="ECO:0000313" key="1">
    <source>
        <dbReference type="EMBL" id="MBX74037.1"/>
    </source>
</evidence>
<dbReference type="AlphaFoldDB" id="A0A2P2R4E2"/>
<protein>
    <submittedName>
        <fullName evidence="1">Uncharacterized protein</fullName>
    </submittedName>
</protein>
<proteinExistence type="predicted"/>
<reference evidence="1" key="1">
    <citation type="submission" date="2018-02" db="EMBL/GenBank/DDBJ databases">
        <title>Rhizophora mucronata_Transcriptome.</title>
        <authorList>
            <person name="Meera S.P."/>
            <person name="Sreeshan A."/>
            <person name="Augustine A."/>
        </authorList>
    </citation>
    <scope>NUCLEOTIDE SEQUENCE</scope>
    <source>
        <tissue evidence="1">Leaf</tissue>
    </source>
</reference>
<accession>A0A2P2R4E2</accession>
<organism evidence="1">
    <name type="scientific">Rhizophora mucronata</name>
    <name type="common">Asiatic mangrove</name>
    <dbReference type="NCBI Taxonomy" id="61149"/>
    <lineage>
        <taxon>Eukaryota</taxon>
        <taxon>Viridiplantae</taxon>
        <taxon>Streptophyta</taxon>
        <taxon>Embryophyta</taxon>
        <taxon>Tracheophyta</taxon>
        <taxon>Spermatophyta</taxon>
        <taxon>Magnoliopsida</taxon>
        <taxon>eudicotyledons</taxon>
        <taxon>Gunneridae</taxon>
        <taxon>Pentapetalae</taxon>
        <taxon>rosids</taxon>
        <taxon>fabids</taxon>
        <taxon>Malpighiales</taxon>
        <taxon>Rhizophoraceae</taxon>
        <taxon>Rhizophora</taxon>
    </lineage>
</organism>
<name>A0A2P2R4E2_RHIMU</name>
<dbReference type="EMBL" id="GGEC01093553">
    <property type="protein sequence ID" value="MBX74037.1"/>
    <property type="molecule type" value="Transcribed_RNA"/>
</dbReference>
<sequence>MLFMAIFCFFEVGVSLGFSFRYVRNLLVVELCGF</sequence>